<dbReference type="SUPFAM" id="SSF47384">
    <property type="entry name" value="Homodimeric domain of signal transducing histidine kinase"/>
    <property type="match status" value="1"/>
</dbReference>
<dbReference type="Proteomes" id="UP000589292">
    <property type="component" value="Unassembled WGS sequence"/>
</dbReference>
<dbReference type="InterPro" id="IPR050736">
    <property type="entry name" value="Sensor_HK_Regulatory"/>
</dbReference>
<evidence type="ECO:0000256" key="1">
    <source>
        <dbReference type="ARBA" id="ARBA00000085"/>
    </source>
</evidence>
<dbReference type="EC" id="2.7.13.3" evidence="2"/>
<dbReference type="GO" id="GO:0000155">
    <property type="term" value="F:phosphorelay sensor kinase activity"/>
    <property type="evidence" value="ECO:0007669"/>
    <property type="project" value="InterPro"/>
</dbReference>
<dbReference type="CDD" id="cd00075">
    <property type="entry name" value="HATPase"/>
    <property type="match status" value="1"/>
</dbReference>
<evidence type="ECO:0000313" key="7">
    <source>
        <dbReference type="EMBL" id="MBA1375799.1"/>
    </source>
</evidence>
<keyword evidence="3" id="KW-0808">Transferase</keyword>
<dbReference type="SMART" id="SM00387">
    <property type="entry name" value="HATPase_c"/>
    <property type="match status" value="1"/>
</dbReference>
<gene>
    <name evidence="7" type="ORF">FG486_15755</name>
</gene>
<evidence type="ECO:0000256" key="5">
    <source>
        <dbReference type="ARBA" id="ARBA00023012"/>
    </source>
</evidence>
<dbReference type="InterPro" id="IPR036890">
    <property type="entry name" value="HATPase_C_sf"/>
</dbReference>
<dbReference type="PRINTS" id="PR00344">
    <property type="entry name" value="BCTRLSENSOR"/>
</dbReference>
<organism evidence="7 8">
    <name type="scientific">Sphingomonas ursincola</name>
    <dbReference type="NCBI Taxonomy" id="56361"/>
    <lineage>
        <taxon>Bacteria</taxon>
        <taxon>Pseudomonadati</taxon>
        <taxon>Pseudomonadota</taxon>
        <taxon>Alphaproteobacteria</taxon>
        <taxon>Sphingomonadales</taxon>
        <taxon>Sphingomonadaceae</taxon>
        <taxon>Sphingomonas</taxon>
    </lineage>
</organism>
<proteinExistence type="predicted"/>
<dbReference type="PANTHER" id="PTHR43711">
    <property type="entry name" value="TWO-COMPONENT HISTIDINE KINASE"/>
    <property type="match status" value="1"/>
</dbReference>
<feature type="domain" description="Histidine kinase" evidence="6">
    <location>
        <begin position="228"/>
        <end position="443"/>
    </location>
</feature>
<dbReference type="InterPro" id="IPR003594">
    <property type="entry name" value="HATPase_dom"/>
</dbReference>
<dbReference type="Gene3D" id="3.30.565.10">
    <property type="entry name" value="Histidine kinase-like ATPase, C-terminal domain"/>
    <property type="match status" value="1"/>
</dbReference>
<protein>
    <recommendedName>
        <fullName evidence="2">histidine kinase</fullName>
        <ecNumber evidence="2">2.7.13.3</ecNumber>
    </recommendedName>
</protein>
<dbReference type="PROSITE" id="PS50109">
    <property type="entry name" value="HIS_KIN"/>
    <property type="match status" value="1"/>
</dbReference>
<dbReference type="InterPro" id="IPR036097">
    <property type="entry name" value="HisK_dim/P_sf"/>
</dbReference>
<dbReference type="Pfam" id="PF02518">
    <property type="entry name" value="HATPase_c"/>
    <property type="match status" value="1"/>
</dbReference>
<keyword evidence="5" id="KW-0902">Two-component regulatory system</keyword>
<sequence>MADHPHVVKIDRDGRLLHADARVAELHHALGGAEGEVLAIPALLDLARHAMRLGMRLSRPLTIVGPKESVDLWCDCEPGAQGIDLRISQWRERPLPEAETAAPLPIFVPSSETSVDIRVDPLGRILHVQDMVMLPADWDAERVTLKPVGALIATEDGAPLVLADCHNGVRVRLIGDPRCWTLYRTRSDAGAGWNLLLTEAPAAPEPQAAPSPPPLFDGERLAHMFGSQIGPALRQPIGRIIANAETIGGRLEGPLRSDYAGYAGDIASAGRHLLALIDDLAELEAIEASGFSAASEPVDLADLARRAAGLLALKAADRSIRIDKPAEDESLAATGEFRRVLQVLLNLLGNAINYAPDGSMIWLRLDEGPDWASVTVADQGPGLSEEDQQRLFNKWERLGRSGDGGSGLGLYISRRLALAMQGDLTVESAPGQGARFTLVLPKI</sequence>
<comment type="caution">
    <text evidence="7">The sequence shown here is derived from an EMBL/GenBank/DDBJ whole genome shotgun (WGS) entry which is preliminary data.</text>
</comment>
<dbReference type="InterPro" id="IPR004358">
    <property type="entry name" value="Sig_transdc_His_kin-like_C"/>
</dbReference>
<dbReference type="EMBL" id="VDES01000003">
    <property type="protein sequence ID" value="MBA1375799.1"/>
    <property type="molecule type" value="Genomic_DNA"/>
</dbReference>
<name>A0A7V8RG15_9SPHN</name>
<evidence type="ECO:0000256" key="4">
    <source>
        <dbReference type="ARBA" id="ARBA00022777"/>
    </source>
</evidence>
<comment type="catalytic activity">
    <reaction evidence="1">
        <text>ATP + protein L-histidine = ADP + protein N-phospho-L-histidine.</text>
        <dbReference type="EC" id="2.7.13.3"/>
    </reaction>
</comment>
<evidence type="ECO:0000259" key="6">
    <source>
        <dbReference type="PROSITE" id="PS50109"/>
    </source>
</evidence>
<keyword evidence="4 7" id="KW-0418">Kinase</keyword>
<dbReference type="PANTHER" id="PTHR43711:SF26">
    <property type="entry name" value="SENSOR HISTIDINE KINASE RCSC"/>
    <property type="match status" value="1"/>
</dbReference>
<reference evidence="7 8" key="1">
    <citation type="journal article" date="1994" name="Int. J. Syst. Bacteriol.">
        <title>Phylogenetic positions of novel aerobic, bacteriochlorophyll a-containing bacteria and description of Roseococcus thiosulfatophilus gen. nov., sp. nov., Erythromicrobium ramosum gen. nov., sp. nov., and Erythrobacter litoralis sp. nov.</title>
        <authorList>
            <person name="Yurkov V."/>
            <person name="Stackebrandt E."/>
            <person name="Holmes A."/>
            <person name="Fuerst J.A."/>
            <person name="Hugenholtz P."/>
            <person name="Golecki J."/>
            <person name="Gad'on N."/>
            <person name="Gorlenko V.M."/>
            <person name="Kompantseva E.I."/>
            <person name="Drews G."/>
        </authorList>
    </citation>
    <scope>NUCLEOTIDE SEQUENCE [LARGE SCALE GENOMIC DNA]</scope>
    <source>
        <strain evidence="7 8">KR-99</strain>
    </source>
</reference>
<dbReference type="AlphaFoldDB" id="A0A7V8RG15"/>
<evidence type="ECO:0000313" key="8">
    <source>
        <dbReference type="Proteomes" id="UP000589292"/>
    </source>
</evidence>
<evidence type="ECO:0000256" key="3">
    <source>
        <dbReference type="ARBA" id="ARBA00022679"/>
    </source>
</evidence>
<accession>A0A7V8RG15</accession>
<evidence type="ECO:0000256" key="2">
    <source>
        <dbReference type="ARBA" id="ARBA00012438"/>
    </source>
</evidence>
<dbReference type="InterPro" id="IPR005467">
    <property type="entry name" value="His_kinase_dom"/>
</dbReference>
<dbReference type="SUPFAM" id="SSF55874">
    <property type="entry name" value="ATPase domain of HSP90 chaperone/DNA topoisomerase II/histidine kinase"/>
    <property type="match status" value="1"/>
</dbReference>
<keyword evidence="8" id="KW-1185">Reference proteome</keyword>